<dbReference type="Pfam" id="PF00746">
    <property type="entry name" value="Gram_pos_anchor"/>
    <property type="match status" value="1"/>
</dbReference>
<evidence type="ECO:0000256" key="6">
    <source>
        <dbReference type="RuleBase" id="RU362119"/>
    </source>
</evidence>
<dbReference type="OrthoDB" id="9775118at2"/>
<dbReference type="InterPro" id="IPR029052">
    <property type="entry name" value="Metallo-depent_PP-like"/>
</dbReference>
<keyword evidence="6" id="KW-0378">Hydrolase</keyword>
<feature type="signal peptide" evidence="6">
    <location>
        <begin position="1"/>
        <end position="25"/>
    </location>
</feature>
<evidence type="ECO:0000256" key="1">
    <source>
        <dbReference type="ARBA" id="ARBA00004168"/>
    </source>
</evidence>
<feature type="compositionally biased region" description="Basic and acidic residues" evidence="7">
    <location>
        <begin position="597"/>
        <end position="611"/>
    </location>
</feature>
<organism evidence="11 12">
    <name type="scientific">Metabacillus litoralis</name>
    <dbReference type="NCBI Taxonomy" id="152268"/>
    <lineage>
        <taxon>Bacteria</taxon>
        <taxon>Bacillati</taxon>
        <taxon>Bacillota</taxon>
        <taxon>Bacilli</taxon>
        <taxon>Bacillales</taxon>
        <taxon>Bacillaceae</taxon>
        <taxon>Metabacillus</taxon>
    </lineage>
</organism>
<dbReference type="Gene3D" id="3.60.21.10">
    <property type="match status" value="1"/>
</dbReference>
<evidence type="ECO:0000313" key="11">
    <source>
        <dbReference type="EMBL" id="OAS87961.1"/>
    </source>
</evidence>
<dbReference type="RefSeq" id="WP_066329131.1">
    <property type="nucleotide sequence ID" value="NZ_LWSG01000006.1"/>
</dbReference>
<feature type="transmembrane region" description="Helical" evidence="8">
    <location>
        <begin position="638"/>
        <end position="658"/>
    </location>
</feature>
<evidence type="ECO:0000256" key="5">
    <source>
        <dbReference type="ARBA" id="ARBA00023088"/>
    </source>
</evidence>
<feature type="domain" description="Gram-positive cocci surface proteins LPxTG" evidence="9">
    <location>
        <begin position="628"/>
        <end position="662"/>
    </location>
</feature>
<feature type="chain" id="PRO_5007950352" description="Bifunctional metallophosphatase/5'-nucleotidase" evidence="6">
    <location>
        <begin position="26"/>
        <end position="663"/>
    </location>
</feature>
<evidence type="ECO:0000259" key="9">
    <source>
        <dbReference type="Pfam" id="PF00746"/>
    </source>
</evidence>
<dbReference type="PRINTS" id="PR01607">
    <property type="entry name" value="APYRASEFAMLY"/>
</dbReference>
<keyword evidence="8" id="KW-0472">Membrane</keyword>
<feature type="domain" description="5'-Nucleotidase C-terminal" evidence="10">
    <location>
        <begin position="369"/>
        <end position="534"/>
    </location>
</feature>
<dbReference type="GO" id="GO:0008768">
    <property type="term" value="F:UDP-sugar diphosphatase activity"/>
    <property type="evidence" value="ECO:0007669"/>
    <property type="project" value="TreeGrafter"/>
</dbReference>
<dbReference type="GO" id="GO:0009166">
    <property type="term" value="P:nucleotide catabolic process"/>
    <property type="evidence" value="ECO:0007669"/>
    <property type="project" value="InterPro"/>
</dbReference>
<comment type="similarity">
    <text evidence="6">Belongs to the 5'-nucleotidase family.</text>
</comment>
<evidence type="ECO:0000259" key="10">
    <source>
        <dbReference type="Pfam" id="PF02872"/>
    </source>
</evidence>
<dbReference type="Gene3D" id="3.90.780.10">
    <property type="entry name" value="5'-Nucleotidase, C-terminal domain"/>
    <property type="match status" value="1"/>
</dbReference>
<keyword evidence="8" id="KW-0812">Transmembrane</keyword>
<protein>
    <recommendedName>
        <fullName evidence="13">Bifunctional metallophosphatase/5'-nucleotidase</fullName>
    </recommendedName>
</protein>
<dbReference type="GO" id="GO:0030288">
    <property type="term" value="C:outer membrane-bounded periplasmic space"/>
    <property type="evidence" value="ECO:0007669"/>
    <property type="project" value="TreeGrafter"/>
</dbReference>
<keyword evidence="8" id="KW-1133">Transmembrane helix</keyword>
<dbReference type="InterPro" id="IPR019931">
    <property type="entry name" value="LPXTG_anchor"/>
</dbReference>
<dbReference type="Proteomes" id="UP000078534">
    <property type="component" value="Unassembled WGS sequence"/>
</dbReference>
<evidence type="ECO:0000256" key="8">
    <source>
        <dbReference type="SAM" id="Phobius"/>
    </source>
</evidence>
<keyword evidence="2" id="KW-0134">Cell wall</keyword>
<dbReference type="InterPro" id="IPR006179">
    <property type="entry name" value="5_nucleotidase/apyrase"/>
</dbReference>
<proteinExistence type="inferred from homology"/>
<evidence type="ECO:0000313" key="12">
    <source>
        <dbReference type="Proteomes" id="UP000078534"/>
    </source>
</evidence>
<dbReference type="GO" id="GO:0008253">
    <property type="term" value="F:5'-nucleotidase activity"/>
    <property type="evidence" value="ECO:0007669"/>
    <property type="project" value="TreeGrafter"/>
</dbReference>
<dbReference type="InterPro" id="IPR008334">
    <property type="entry name" value="5'-Nucleotdase_C"/>
</dbReference>
<sequence length="663" mass="73334">MWKKGFKIIFTSLLVFQLTISSVYAVEPSQNQQEESLGDYINFQMLSINDFHGNLETKSQLEGKEVGGAAYLATQLNKQQNDFEEQSTKVGRKFHTLRLHAGDTVGASPSLSSLLQDEPTMEAINKMGFKLGVLGNHSFDEGIPEFKRLLYATSVHPNVAKYTEGMNYEYHGIDDEFSYLAANVVDKSSGEPIFEPYIVQDIEGVKVGFIGIVTTETTKSAMPKYTEPYQFLDEAKTINEYSDKLKEKGVKAIVVVAHEGAVTNKSGTTGVMADIATKIDDEVDIIFAAHSHEYANGVVDGKLIIQNYNYGQAFGDVRTQLDPLTDDFVKGSIKAERILNTRNVTPDPEIQAIVDEAKQVTEKASKQVIGQAASGDPIGKRKPEDGENELGNLVIDAQRIMMSDADFAITNSGGIREALIPETNEKGEHNLTWKAAYAVQPFNNYIQLIELTGQEIKDGLNQQWQSPDEIIFLQISGFNYSYVDGSKATDCHKVYCVKDVFLEDGKTKMAMSKTYKVAMNEFLADGGDGFTAFANNKVLKNGSTDTDIFVAYIERLAAEGKKVDPKLESRAIIIEPINSKDSIEKDKDKTEDETEIEKETTDKIDKNDSEGKQGQNSNGNSDDNSAIGHKLPKTATNIYNYLMFSALLVAVGVSILVYRNKRV</sequence>
<evidence type="ECO:0000256" key="4">
    <source>
        <dbReference type="ARBA" id="ARBA00022729"/>
    </source>
</evidence>
<keyword evidence="3" id="KW-0964">Secreted</keyword>
<dbReference type="AlphaFoldDB" id="A0A179T2I1"/>
<feature type="region of interest" description="Disordered" evidence="7">
    <location>
        <begin position="584"/>
        <end position="628"/>
    </location>
</feature>
<name>A0A179T2I1_9BACI</name>
<comment type="caution">
    <text evidence="11">The sequence shown here is derived from an EMBL/GenBank/DDBJ whole genome shotgun (WGS) entry which is preliminary data.</text>
</comment>
<dbReference type="Pfam" id="PF02872">
    <property type="entry name" value="5_nucleotid_C"/>
    <property type="match status" value="1"/>
</dbReference>
<accession>A0A179T2I1</accession>
<keyword evidence="4 6" id="KW-0732">Signal</keyword>
<evidence type="ECO:0000256" key="7">
    <source>
        <dbReference type="SAM" id="MobiDB-lite"/>
    </source>
</evidence>
<dbReference type="PANTHER" id="PTHR11575:SF24">
    <property type="entry name" value="5'-NUCLEOTIDASE"/>
    <property type="match status" value="1"/>
</dbReference>
<dbReference type="SUPFAM" id="SSF55816">
    <property type="entry name" value="5'-nucleotidase (syn. UDP-sugar hydrolase), C-terminal domain"/>
    <property type="match status" value="1"/>
</dbReference>
<evidence type="ECO:0008006" key="13">
    <source>
        <dbReference type="Google" id="ProtNLM"/>
    </source>
</evidence>
<keyword evidence="5" id="KW-0572">Peptidoglycan-anchor</keyword>
<evidence type="ECO:0000256" key="2">
    <source>
        <dbReference type="ARBA" id="ARBA00022512"/>
    </source>
</evidence>
<dbReference type="EMBL" id="LWSG01000006">
    <property type="protein sequence ID" value="OAS87961.1"/>
    <property type="molecule type" value="Genomic_DNA"/>
</dbReference>
<dbReference type="InterPro" id="IPR036907">
    <property type="entry name" value="5'-Nucleotdase_C_sf"/>
</dbReference>
<dbReference type="GO" id="GO:0000166">
    <property type="term" value="F:nucleotide binding"/>
    <property type="evidence" value="ECO:0007669"/>
    <property type="project" value="UniProtKB-KW"/>
</dbReference>
<dbReference type="STRING" id="152268.A6K24_18090"/>
<keyword evidence="12" id="KW-1185">Reference proteome</keyword>
<reference evidence="12" key="1">
    <citation type="submission" date="2016-04" db="EMBL/GenBank/DDBJ databases">
        <authorList>
            <person name="Lyu Z."/>
            <person name="Lyu W."/>
        </authorList>
    </citation>
    <scope>NUCLEOTIDE SEQUENCE [LARGE SCALE GENOMIC DNA]</scope>
    <source>
        <strain evidence="12">C44</strain>
    </source>
</reference>
<feature type="region of interest" description="Disordered" evidence="7">
    <location>
        <begin position="368"/>
        <end position="387"/>
    </location>
</feature>
<feature type="compositionally biased region" description="Low complexity" evidence="7">
    <location>
        <begin position="613"/>
        <end position="625"/>
    </location>
</feature>
<dbReference type="SUPFAM" id="SSF56300">
    <property type="entry name" value="Metallo-dependent phosphatases"/>
    <property type="match status" value="1"/>
</dbReference>
<gene>
    <name evidence="11" type="ORF">A6K24_18090</name>
</gene>
<evidence type="ECO:0000256" key="3">
    <source>
        <dbReference type="ARBA" id="ARBA00022525"/>
    </source>
</evidence>
<keyword evidence="6" id="KW-0547">Nucleotide-binding</keyword>
<comment type="subcellular location">
    <subcellularLocation>
        <location evidence="1">Secreted</location>
        <location evidence="1">Cell wall</location>
        <topology evidence="1">Peptidoglycan-anchor</topology>
    </subcellularLocation>
</comment>
<dbReference type="PANTHER" id="PTHR11575">
    <property type="entry name" value="5'-NUCLEOTIDASE-RELATED"/>
    <property type="match status" value="1"/>
</dbReference>